<evidence type="ECO:0000256" key="1">
    <source>
        <dbReference type="ARBA" id="ARBA00006484"/>
    </source>
</evidence>
<gene>
    <name evidence="3" type="ORF">BCR32DRAFT_329088</name>
</gene>
<dbReference type="GO" id="GO:0016491">
    <property type="term" value="F:oxidoreductase activity"/>
    <property type="evidence" value="ECO:0007669"/>
    <property type="project" value="UniProtKB-KW"/>
</dbReference>
<proteinExistence type="inferred from homology"/>
<dbReference type="InterPro" id="IPR036291">
    <property type="entry name" value="NAD(P)-bd_dom_sf"/>
</dbReference>
<dbReference type="STRING" id="1754192.A0A1Y1WU45"/>
<dbReference type="AlphaFoldDB" id="A0A1Y1WU45"/>
<evidence type="ECO:0000313" key="3">
    <source>
        <dbReference type="EMBL" id="ORX77060.1"/>
    </source>
</evidence>
<dbReference type="Gene3D" id="3.40.50.720">
    <property type="entry name" value="NAD(P)-binding Rossmann-like Domain"/>
    <property type="match status" value="1"/>
</dbReference>
<organism evidence="3 4">
    <name type="scientific">Anaeromyces robustus</name>
    <dbReference type="NCBI Taxonomy" id="1754192"/>
    <lineage>
        <taxon>Eukaryota</taxon>
        <taxon>Fungi</taxon>
        <taxon>Fungi incertae sedis</taxon>
        <taxon>Chytridiomycota</taxon>
        <taxon>Chytridiomycota incertae sedis</taxon>
        <taxon>Neocallimastigomycetes</taxon>
        <taxon>Neocallimastigales</taxon>
        <taxon>Neocallimastigaceae</taxon>
        <taxon>Anaeromyces</taxon>
    </lineage>
</organism>
<comment type="caution">
    <text evidence="3">The sequence shown here is derived from an EMBL/GenBank/DDBJ whole genome shotgun (WGS) entry which is preliminary data.</text>
</comment>
<reference evidence="3 4" key="2">
    <citation type="submission" date="2016-08" db="EMBL/GenBank/DDBJ databases">
        <title>Pervasive Adenine N6-methylation of Active Genes in Fungi.</title>
        <authorList>
            <consortium name="DOE Joint Genome Institute"/>
            <person name="Mondo S.J."/>
            <person name="Dannebaum R.O."/>
            <person name="Kuo R.C."/>
            <person name="Labutti K."/>
            <person name="Haridas S."/>
            <person name="Kuo A."/>
            <person name="Salamov A."/>
            <person name="Ahrendt S.R."/>
            <person name="Lipzen A."/>
            <person name="Sullivan W."/>
            <person name="Andreopoulos W.B."/>
            <person name="Clum A."/>
            <person name="Lindquist E."/>
            <person name="Daum C."/>
            <person name="Ramamoorthy G.K."/>
            <person name="Gryganskyi A."/>
            <person name="Culley D."/>
            <person name="Magnuson J.K."/>
            <person name="James T.Y."/>
            <person name="O'Malley M.A."/>
            <person name="Stajich J.E."/>
            <person name="Spatafora J.W."/>
            <person name="Visel A."/>
            <person name="Grigoriev I.V."/>
        </authorList>
    </citation>
    <scope>NUCLEOTIDE SEQUENCE [LARGE SCALE GENOMIC DNA]</scope>
    <source>
        <strain evidence="3 4">S4</strain>
    </source>
</reference>
<reference evidence="3 4" key="1">
    <citation type="submission" date="2016-08" db="EMBL/GenBank/DDBJ databases">
        <title>A Parts List for Fungal Cellulosomes Revealed by Comparative Genomics.</title>
        <authorList>
            <consortium name="DOE Joint Genome Institute"/>
            <person name="Haitjema C.H."/>
            <person name="Gilmore S.P."/>
            <person name="Henske J.K."/>
            <person name="Solomon K.V."/>
            <person name="De Groot R."/>
            <person name="Kuo A."/>
            <person name="Mondo S.J."/>
            <person name="Salamov A.A."/>
            <person name="Labutti K."/>
            <person name="Zhao Z."/>
            <person name="Chiniquy J."/>
            <person name="Barry K."/>
            <person name="Brewer H.M."/>
            <person name="Purvine S.O."/>
            <person name="Wright A.T."/>
            <person name="Boxma B."/>
            <person name="Van Alen T."/>
            <person name="Hackstein J.H."/>
            <person name="Baker S.E."/>
            <person name="Grigoriev I.V."/>
            <person name="O'Malley M.A."/>
        </authorList>
    </citation>
    <scope>NUCLEOTIDE SEQUENCE [LARGE SCALE GENOMIC DNA]</scope>
    <source>
        <strain evidence="3 4">S4</strain>
    </source>
</reference>
<name>A0A1Y1WU45_9FUNG</name>
<dbReference type="InterPro" id="IPR002347">
    <property type="entry name" value="SDR_fam"/>
</dbReference>
<dbReference type="Pfam" id="PF00106">
    <property type="entry name" value="adh_short"/>
    <property type="match status" value="1"/>
</dbReference>
<evidence type="ECO:0000313" key="4">
    <source>
        <dbReference type="Proteomes" id="UP000193944"/>
    </source>
</evidence>
<evidence type="ECO:0000256" key="2">
    <source>
        <dbReference type="ARBA" id="ARBA00023002"/>
    </source>
</evidence>
<dbReference type="OrthoDB" id="191139at2759"/>
<keyword evidence="4" id="KW-1185">Reference proteome</keyword>
<accession>A0A1Y1WU45</accession>
<sequence length="291" mass="32958">MSLNKIVLITGATSGIGKVAVKELVKKGGYKIILHGRNEEKLKTTVEEIKSEFENADLDTIKADLELLADVKHMVDEFNSKYDHLDVLVNNAGNQYGSQWDGTKEGHEKTMAVNTFAPFLLTFLLLKPLEKSGDARVVTVSSSGHSIGGQPFLDDIELKEHYGFIRAYGLSKLYVIWIMRHFIKYCEQNDIKNITFNCVHPGSTNTNLGKTNNRPLLIRFLNFIMIPVLLPIDKATWPAVYAVTSPELQGINNKYIGPKGEDKVDEKYYSEENEQKIWDYCMNICKSYIEN</sequence>
<dbReference type="SUPFAM" id="SSF51735">
    <property type="entry name" value="NAD(P)-binding Rossmann-fold domains"/>
    <property type="match status" value="1"/>
</dbReference>
<dbReference type="PANTHER" id="PTHR24320:SF152">
    <property type="entry name" value="SHORT-CHAIN DEHYDROGENASE_REDUCTASE FAMILY PROTEIN"/>
    <property type="match status" value="1"/>
</dbReference>
<keyword evidence="2" id="KW-0560">Oxidoreductase</keyword>
<dbReference type="PANTHER" id="PTHR24320">
    <property type="entry name" value="RETINOL DEHYDROGENASE"/>
    <property type="match status" value="1"/>
</dbReference>
<dbReference type="EMBL" id="MCFG01000266">
    <property type="protein sequence ID" value="ORX77060.1"/>
    <property type="molecule type" value="Genomic_DNA"/>
</dbReference>
<comment type="similarity">
    <text evidence="1">Belongs to the short-chain dehydrogenases/reductases (SDR) family.</text>
</comment>
<dbReference type="Proteomes" id="UP000193944">
    <property type="component" value="Unassembled WGS sequence"/>
</dbReference>
<protein>
    <submittedName>
        <fullName evidence="3">Oxidoreductase</fullName>
    </submittedName>
</protein>
<dbReference type="PRINTS" id="PR00081">
    <property type="entry name" value="GDHRDH"/>
</dbReference>